<dbReference type="Proteomes" id="UP000054172">
    <property type="component" value="Unassembled WGS sequence"/>
</dbReference>
<evidence type="ECO:0000313" key="1">
    <source>
        <dbReference type="EMBL" id="KQM09275.1"/>
    </source>
</evidence>
<reference evidence="1" key="1">
    <citation type="submission" date="2015-08" db="EMBL/GenBank/DDBJ databases">
        <title>Candidatus Bacteriodes Periocalifornicus.</title>
        <authorList>
            <person name="McLean J.S."/>
            <person name="Kelley S."/>
        </authorList>
    </citation>
    <scope>NUCLEOTIDE SEQUENCE [LARGE SCALE GENOMIC DNA]</scope>
    <source>
        <strain evidence="1">12B</strain>
    </source>
</reference>
<accession>A0A0Q4B8E8</accession>
<gene>
    <name evidence="1" type="ORF">AL399_02590</name>
</gene>
<organism evidence="1 2">
    <name type="scientific">Candidatus [Bacteroides] periocalifornicus</name>
    <dbReference type="NCBI Taxonomy" id="1702214"/>
    <lineage>
        <taxon>Bacteria</taxon>
        <taxon>Pseudomonadati</taxon>
        <taxon>Bacteroidota</taxon>
    </lineage>
</organism>
<name>A0A0Q4B8E8_9BACT</name>
<dbReference type="STRING" id="1702214.AL399_02590"/>
<dbReference type="AlphaFoldDB" id="A0A0Q4B8E8"/>
<protein>
    <submittedName>
        <fullName evidence="1">Uncharacterized protein</fullName>
    </submittedName>
</protein>
<evidence type="ECO:0000313" key="2">
    <source>
        <dbReference type="Proteomes" id="UP000054172"/>
    </source>
</evidence>
<proteinExistence type="predicted"/>
<dbReference type="PATRIC" id="fig|1702214.3.peg.708"/>
<dbReference type="EMBL" id="LIIK01000008">
    <property type="protein sequence ID" value="KQM09275.1"/>
    <property type="molecule type" value="Genomic_DNA"/>
</dbReference>
<sequence length="68" mass="7388">MRGEEMGGGIFALRRPRPYSRHCEEIVAGYAAPTIVYAHIGINGSGEWADNDAARRIATSSGKRGNRI</sequence>
<comment type="caution">
    <text evidence="1">The sequence shown here is derived from an EMBL/GenBank/DDBJ whole genome shotgun (WGS) entry which is preliminary data.</text>
</comment>
<keyword evidence="2" id="KW-1185">Reference proteome</keyword>